<gene>
    <name evidence="1" type="ORF">GCM10023171_10610</name>
</gene>
<evidence type="ECO:0000313" key="2">
    <source>
        <dbReference type="Proteomes" id="UP001500731"/>
    </source>
</evidence>
<dbReference type="EMBL" id="BAABGP010000008">
    <property type="protein sequence ID" value="GAA4481767.1"/>
    <property type="molecule type" value="Genomic_DNA"/>
</dbReference>
<organism evidence="1 2">
    <name type="scientific">Microbacterium panaciterrae</name>
    <dbReference type="NCBI Taxonomy" id="985759"/>
    <lineage>
        <taxon>Bacteria</taxon>
        <taxon>Bacillati</taxon>
        <taxon>Actinomycetota</taxon>
        <taxon>Actinomycetes</taxon>
        <taxon>Micrococcales</taxon>
        <taxon>Microbacteriaceae</taxon>
        <taxon>Microbacterium</taxon>
    </lineage>
</organism>
<comment type="caution">
    <text evidence="1">The sequence shown here is derived from an EMBL/GenBank/DDBJ whole genome shotgun (WGS) entry which is preliminary data.</text>
</comment>
<protein>
    <recommendedName>
        <fullName evidence="3">Nuclear transport factor 2 family protein</fullName>
    </recommendedName>
</protein>
<proteinExistence type="predicted"/>
<reference evidence="2" key="1">
    <citation type="journal article" date="2019" name="Int. J. Syst. Evol. Microbiol.">
        <title>The Global Catalogue of Microorganisms (GCM) 10K type strain sequencing project: providing services to taxonomists for standard genome sequencing and annotation.</title>
        <authorList>
            <consortium name="The Broad Institute Genomics Platform"/>
            <consortium name="The Broad Institute Genome Sequencing Center for Infectious Disease"/>
            <person name="Wu L."/>
            <person name="Ma J."/>
        </authorList>
    </citation>
    <scope>NUCLEOTIDE SEQUENCE [LARGE SCALE GENOMIC DNA]</scope>
    <source>
        <strain evidence="2">JCM 17839</strain>
    </source>
</reference>
<evidence type="ECO:0000313" key="1">
    <source>
        <dbReference type="EMBL" id="GAA4481767.1"/>
    </source>
</evidence>
<sequence>MLPENEPVKLTGAIRNVLTGDEDFHIVGEFVTPESRRAWGDFRAVGDALRRQEPLALVDAARQVPGARDVAYVWLIRLGSIGLITATQSVEIAFVFTWVWRPELGGWRLHAVGGAPEAPDRVPRTSPDVAPAIRSFLVS</sequence>
<accession>A0ABP8P712</accession>
<evidence type="ECO:0008006" key="3">
    <source>
        <dbReference type="Google" id="ProtNLM"/>
    </source>
</evidence>
<keyword evidence="2" id="KW-1185">Reference proteome</keyword>
<dbReference type="Proteomes" id="UP001500731">
    <property type="component" value="Unassembled WGS sequence"/>
</dbReference>
<name>A0ABP8P712_9MICO</name>